<feature type="compositionally biased region" description="Polar residues" evidence="1">
    <location>
        <begin position="11"/>
        <end position="28"/>
    </location>
</feature>
<evidence type="ECO:0000313" key="2">
    <source>
        <dbReference type="EMBL" id="AVK74449.1"/>
    </source>
</evidence>
<protein>
    <submittedName>
        <fullName evidence="2">Uncharacterized protein</fullName>
    </submittedName>
</protein>
<dbReference type="GeneID" id="36843590"/>
<reference evidence="2" key="1">
    <citation type="journal article" date="2018" name="Nat. Commun.">
        <title>Diversity and evolution of the emerging Pandoraviridae family.</title>
        <authorList>
            <person name="Legendre M."/>
            <person name="Fabre E."/>
            <person name="Poirot O."/>
            <person name="Jeudy S."/>
            <person name="Lartigue A."/>
            <person name="Alempic J.M."/>
            <person name="Beucher L."/>
            <person name="Philippe N."/>
            <person name="Bertaux L."/>
            <person name="Christo-Foroux E."/>
            <person name="Labadie K."/>
            <person name="Coute Y."/>
            <person name="Abergel C."/>
            <person name="Claverie J.M."/>
        </authorList>
    </citation>
    <scope>NUCLEOTIDE SEQUENCE [LARGE SCALE GENOMIC DNA]</scope>
    <source>
        <strain evidence="2">Quercus</strain>
    </source>
</reference>
<feature type="compositionally biased region" description="Basic and acidic residues" evidence="1">
    <location>
        <begin position="505"/>
        <end position="526"/>
    </location>
</feature>
<dbReference type="EMBL" id="MG011689">
    <property type="protein sequence ID" value="AVK74449.1"/>
    <property type="molecule type" value="Genomic_DNA"/>
</dbReference>
<gene>
    <name evidence="2" type="ORF">pqer_cds_27</name>
</gene>
<feature type="compositionally biased region" description="Basic and acidic residues" evidence="1">
    <location>
        <begin position="422"/>
        <end position="451"/>
    </location>
</feature>
<feature type="compositionally biased region" description="Acidic residues" evidence="1">
    <location>
        <begin position="452"/>
        <end position="466"/>
    </location>
</feature>
<accession>A0A2U7U7Q2</accession>
<dbReference type="Proteomes" id="UP000248852">
    <property type="component" value="Segment"/>
</dbReference>
<feature type="compositionally biased region" description="Polar residues" evidence="1">
    <location>
        <begin position="352"/>
        <end position="366"/>
    </location>
</feature>
<dbReference type="RefSeq" id="YP_009482718.1">
    <property type="nucleotide sequence ID" value="NC_037667.1"/>
</dbReference>
<evidence type="ECO:0000256" key="1">
    <source>
        <dbReference type="SAM" id="MobiDB-lite"/>
    </source>
</evidence>
<sequence>MQATMPEELVSATTHATADAEQQQQRQASLGKRKPGAQPMVGDPNDMRSPQDLFEAWYLKSGASAHGLKPSVKMARRAWHKMLPPRAAAMATKWCRSYWDRQCAANLAARHGQTYVAADRVRKTDDGKCVSLADLVRQISGSDRGERGREIVSRVIAALESAGWCFARKRVESSRRERVVDLNLLAPLISALKVILANEPERASVAAYWGSTAHAMLLLGRQENTLRDDTDHATPVQTPYGLDMQFAAAPVVVAPAPATVAHETKLAAPHAAPATSVPQHARPPLPTIMPYDLRPPISKGTTHTPTTPLPHITTPTDGPGQHEFVHVMSPDVVDNAGHGEFFCPTHEPRSTAPLQSITAQEQTTQTSGGNNVSNNSDNPIWLDDDGDDNAINAFFGEGTTGAIELDLNDPPPLRDDDDDGEKDNSHVKVEVKEEGDNSRDSTKRKWTGRGDAEDEGTETEDEDEAWTDGQSGLQSPIEVDYPPTKPSDLLALCLKRRRTTTTHANKVDDTDGETKANSKAIEDDSEDQWRVWHNVRV</sequence>
<dbReference type="KEGG" id="vg:36843590"/>
<organism evidence="2">
    <name type="scientific">Pandoravirus quercus</name>
    <dbReference type="NCBI Taxonomy" id="2107709"/>
    <lineage>
        <taxon>Viruses</taxon>
        <taxon>Pandoravirus</taxon>
    </lineage>
</organism>
<name>A0A2U7U7Q2_9VIRU</name>
<feature type="compositionally biased region" description="Low complexity" evidence="1">
    <location>
        <begin position="367"/>
        <end position="378"/>
    </location>
</feature>
<feature type="region of interest" description="Disordered" evidence="1">
    <location>
        <begin position="498"/>
        <end position="526"/>
    </location>
</feature>
<feature type="region of interest" description="Disordered" evidence="1">
    <location>
        <begin position="1"/>
        <end position="47"/>
    </location>
</feature>
<feature type="region of interest" description="Disordered" evidence="1">
    <location>
        <begin position="342"/>
        <end position="486"/>
    </location>
</feature>
<proteinExistence type="predicted"/>